<organism evidence="2 3">
    <name type="scientific">Capnocytophaga canimorsus</name>
    <dbReference type="NCBI Taxonomy" id="28188"/>
    <lineage>
        <taxon>Bacteria</taxon>
        <taxon>Pseudomonadati</taxon>
        <taxon>Bacteroidota</taxon>
        <taxon>Flavobacteriia</taxon>
        <taxon>Flavobacteriales</taxon>
        <taxon>Flavobacteriaceae</taxon>
        <taxon>Capnocytophaga</taxon>
    </lineage>
</organism>
<dbReference type="AlphaFoldDB" id="A0A0B7IG48"/>
<dbReference type="EMBL" id="CDOK01000136">
    <property type="protein sequence ID" value="CEN50795.1"/>
    <property type="molecule type" value="Genomic_DNA"/>
</dbReference>
<reference evidence="3" key="1">
    <citation type="submission" date="2015-01" db="EMBL/GenBank/DDBJ databases">
        <authorList>
            <person name="MANFREDI Pablo"/>
        </authorList>
    </citation>
    <scope>NUCLEOTIDE SEQUENCE [LARGE SCALE GENOMIC DNA]</scope>
    <source>
        <strain evidence="3">Cc11</strain>
    </source>
</reference>
<sequence>MVAKKADNTDGFELIYKSVNDIQANEFHVATSIDGRQSQEFLEQTKKHLDKKAIKKQVDKLAENTQELGKNIKEVKKLTTSEWLKSFKTKINPRKDFPDGKFEKYVTGDDIQYGIKGGNEKIWADGIKIQENKVIDAKHNPGNFYTMENYQSKSFLYQDLEDIQQL</sequence>
<feature type="coiled-coil region" evidence="1">
    <location>
        <begin position="51"/>
        <end position="78"/>
    </location>
</feature>
<proteinExistence type="predicted"/>
<accession>A0A0B7IG48</accession>
<dbReference type="Proteomes" id="UP000039370">
    <property type="component" value="Unassembled WGS sequence"/>
</dbReference>
<name>A0A0B7IG48_9FLAO</name>
<protein>
    <submittedName>
        <fullName evidence="2">Uncharacterized protein</fullName>
    </submittedName>
</protein>
<gene>
    <name evidence="2" type="ORF">CCAN11_2200020</name>
</gene>
<dbReference type="RefSeq" id="WP_041986485.1">
    <property type="nucleotide sequence ID" value="NZ_JBIUQU010000012.1"/>
</dbReference>
<evidence type="ECO:0000256" key="1">
    <source>
        <dbReference type="SAM" id="Coils"/>
    </source>
</evidence>
<keyword evidence="1" id="KW-0175">Coiled coil</keyword>
<evidence type="ECO:0000313" key="3">
    <source>
        <dbReference type="Proteomes" id="UP000039370"/>
    </source>
</evidence>
<evidence type="ECO:0000313" key="2">
    <source>
        <dbReference type="EMBL" id="CEN50795.1"/>
    </source>
</evidence>